<evidence type="ECO:0000313" key="2">
    <source>
        <dbReference type="EMBL" id="CAH2295472.1"/>
    </source>
</evidence>
<name>A0AAD1SE42_PELCU</name>
<dbReference type="Proteomes" id="UP001295444">
    <property type="component" value="Chromosome 05"/>
</dbReference>
<feature type="region of interest" description="Disordered" evidence="1">
    <location>
        <begin position="25"/>
        <end position="74"/>
    </location>
</feature>
<organism evidence="2 3">
    <name type="scientific">Pelobates cultripes</name>
    <name type="common">Western spadefoot toad</name>
    <dbReference type="NCBI Taxonomy" id="61616"/>
    <lineage>
        <taxon>Eukaryota</taxon>
        <taxon>Metazoa</taxon>
        <taxon>Chordata</taxon>
        <taxon>Craniata</taxon>
        <taxon>Vertebrata</taxon>
        <taxon>Euteleostomi</taxon>
        <taxon>Amphibia</taxon>
        <taxon>Batrachia</taxon>
        <taxon>Anura</taxon>
        <taxon>Pelobatoidea</taxon>
        <taxon>Pelobatidae</taxon>
        <taxon>Pelobates</taxon>
    </lineage>
</organism>
<reference evidence="2" key="1">
    <citation type="submission" date="2022-03" db="EMBL/GenBank/DDBJ databases">
        <authorList>
            <person name="Alioto T."/>
            <person name="Alioto T."/>
            <person name="Gomez Garrido J."/>
        </authorList>
    </citation>
    <scope>NUCLEOTIDE SEQUENCE</scope>
</reference>
<sequence>MTNPKGGIRYWGSIAGTQQIPTVVPYTRQENDGPDNKSYNRTALETRPQHPLNISPNPGTNETRPGDTPPNKLTRTNIVDRDLMAKLTGQYTPTQVALATCTDSPPLPQ</sequence>
<keyword evidence="3" id="KW-1185">Reference proteome</keyword>
<protein>
    <submittedName>
        <fullName evidence="2">Uncharacterized protein</fullName>
    </submittedName>
</protein>
<gene>
    <name evidence="2" type="ORF">PECUL_23A013696</name>
</gene>
<dbReference type="EMBL" id="OW240916">
    <property type="protein sequence ID" value="CAH2295472.1"/>
    <property type="molecule type" value="Genomic_DNA"/>
</dbReference>
<feature type="compositionally biased region" description="Polar residues" evidence="1">
    <location>
        <begin position="52"/>
        <end position="63"/>
    </location>
</feature>
<evidence type="ECO:0000313" key="3">
    <source>
        <dbReference type="Proteomes" id="UP001295444"/>
    </source>
</evidence>
<evidence type="ECO:0000256" key="1">
    <source>
        <dbReference type="SAM" id="MobiDB-lite"/>
    </source>
</evidence>
<proteinExistence type="predicted"/>
<dbReference type="AlphaFoldDB" id="A0AAD1SE42"/>
<accession>A0AAD1SE42</accession>